<evidence type="ECO:0000313" key="2">
    <source>
        <dbReference type="Proteomes" id="UP000499080"/>
    </source>
</evidence>
<gene>
    <name evidence="1" type="ORF">AVEN_189229_1</name>
</gene>
<sequence length="89" mass="10196">MIVPAMIRVLRQVTYRHHGVPPYPSLRMYVLSLVEGFTAPKEYSHVPERKPAYLSGSLSTTYSCCPQVGIETLSREPSFLFFKITKVYK</sequence>
<accession>A0A4Y2PZI0</accession>
<reference evidence="1 2" key="1">
    <citation type="journal article" date="2019" name="Sci. Rep.">
        <title>Orb-weaving spider Araneus ventricosus genome elucidates the spidroin gene catalogue.</title>
        <authorList>
            <person name="Kono N."/>
            <person name="Nakamura H."/>
            <person name="Ohtoshi R."/>
            <person name="Moran D.A.P."/>
            <person name="Shinohara A."/>
            <person name="Yoshida Y."/>
            <person name="Fujiwara M."/>
            <person name="Mori M."/>
            <person name="Tomita M."/>
            <person name="Arakawa K."/>
        </authorList>
    </citation>
    <scope>NUCLEOTIDE SEQUENCE [LARGE SCALE GENOMIC DNA]</scope>
</reference>
<dbReference type="AlphaFoldDB" id="A0A4Y2PZI0"/>
<protein>
    <submittedName>
        <fullName evidence="1">Uncharacterized protein</fullName>
    </submittedName>
</protein>
<keyword evidence="2" id="KW-1185">Reference proteome</keyword>
<organism evidence="1 2">
    <name type="scientific">Araneus ventricosus</name>
    <name type="common">Orbweaver spider</name>
    <name type="synonym">Epeira ventricosa</name>
    <dbReference type="NCBI Taxonomy" id="182803"/>
    <lineage>
        <taxon>Eukaryota</taxon>
        <taxon>Metazoa</taxon>
        <taxon>Ecdysozoa</taxon>
        <taxon>Arthropoda</taxon>
        <taxon>Chelicerata</taxon>
        <taxon>Arachnida</taxon>
        <taxon>Araneae</taxon>
        <taxon>Araneomorphae</taxon>
        <taxon>Entelegynae</taxon>
        <taxon>Araneoidea</taxon>
        <taxon>Araneidae</taxon>
        <taxon>Araneus</taxon>
    </lineage>
</organism>
<proteinExistence type="predicted"/>
<name>A0A4Y2PZI0_ARAVE</name>
<evidence type="ECO:0000313" key="1">
    <source>
        <dbReference type="EMBL" id="GBN56482.1"/>
    </source>
</evidence>
<dbReference type="Proteomes" id="UP000499080">
    <property type="component" value="Unassembled WGS sequence"/>
</dbReference>
<comment type="caution">
    <text evidence="1">The sequence shown here is derived from an EMBL/GenBank/DDBJ whole genome shotgun (WGS) entry which is preliminary data.</text>
</comment>
<dbReference type="EMBL" id="BGPR01012531">
    <property type="protein sequence ID" value="GBN56482.1"/>
    <property type="molecule type" value="Genomic_DNA"/>
</dbReference>